<accession>A0A075JLY8</accession>
<comment type="subunit">
    <text evidence="9">Homodimer.</text>
</comment>
<dbReference type="eggNOG" id="COG0332">
    <property type="taxonomic scope" value="Bacteria"/>
</dbReference>
<dbReference type="InterPro" id="IPR013751">
    <property type="entry name" value="ACP_syn_III_N"/>
</dbReference>
<keyword evidence="7 9" id="KW-0511">Multifunctional enzyme</keyword>
<dbReference type="NCBIfam" id="TIGR00747">
    <property type="entry name" value="fabH"/>
    <property type="match status" value="1"/>
</dbReference>
<feature type="active site" evidence="9">
    <location>
        <position position="122"/>
    </location>
</feature>
<comment type="catalytic activity">
    <reaction evidence="9">
        <text>malonyl-[ACP] + acetyl-CoA + H(+) = 3-oxobutanoyl-[ACP] + CO2 + CoA</text>
        <dbReference type="Rhea" id="RHEA:12080"/>
        <dbReference type="Rhea" id="RHEA-COMP:9623"/>
        <dbReference type="Rhea" id="RHEA-COMP:9625"/>
        <dbReference type="ChEBI" id="CHEBI:15378"/>
        <dbReference type="ChEBI" id="CHEBI:16526"/>
        <dbReference type="ChEBI" id="CHEBI:57287"/>
        <dbReference type="ChEBI" id="CHEBI:57288"/>
        <dbReference type="ChEBI" id="CHEBI:78449"/>
        <dbReference type="ChEBI" id="CHEBI:78450"/>
        <dbReference type="EC" id="2.3.1.180"/>
    </reaction>
</comment>
<dbReference type="EMBL" id="CP008889">
    <property type="protein sequence ID" value="AIF41053.1"/>
    <property type="molecule type" value="Genomic_DNA"/>
</dbReference>
<dbReference type="InterPro" id="IPR004655">
    <property type="entry name" value="FabH"/>
</dbReference>
<dbReference type="RefSeq" id="WP_038568640.1">
    <property type="nucleotide sequence ID" value="NZ_CP008889.1"/>
</dbReference>
<dbReference type="HAMAP" id="MF_01815">
    <property type="entry name" value="FabH"/>
    <property type="match status" value="1"/>
</dbReference>
<dbReference type="GO" id="GO:0033818">
    <property type="term" value="F:beta-ketoacyl-acyl-carrier-protein synthase III activity"/>
    <property type="evidence" value="ECO:0007669"/>
    <property type="project" value="UniProtKB-UniRule"/>
</dbReference>
<keyword evidence="2 9" id="KW-0444">Lipid biosynthesis</keyword>
<evidence type="ECO:0000256" key="4">
    <source>
        <dbReference type="ARBA" id="ARBA00022832"/>
    </source>
</evidence>
<protein>
    <recommendedName>
        <fullName evidence="9">Beta-ketoacyl-[acyl-carrier-protein] synthase III</fullName>
        <shortName evidence="9">Beta-ketoacyl-ACP synthase III</shortName>
        <shortName evidence="9">KAS III</shortName>
        <ecNumber evidence="9">2.3.1.180</ecNumber>
    </recommendedName>
    <alternativeName>
        <fullName evidence="9">3-oxoacyl-[acyl-carrier-protein] synthase 3</fullName>
    </alternativeName>
    <alternativeName>
        <fullName evidence="9">3-oxoacyl-[acyl-carrier-protein] synthase III</fullName>
    </alternativeName>
</protein>
<dbReference type="Pfam" id="PF08545">
    <property type="entry name" value="ACP_syn_III"/>
    <property type="match status" value="1"/>
</dbReference>
<dbReference type="InterPro" id="IPR016039">
    <property type="entry name" value="Thiolase-like"/>
</dbReference>
<evidence type="ECO:0000256" key="5">
    <source>
        <dbReference type="ARBA" id="ARBA00023098"/>
    </source>
</evidence>
<evidence type="ECO:0000256" key="8">
    <source>
        <dbReference type="ARBA" id="ARBA00023315"/>
    </source>
</evidence>
<comment type="pathway">
    <text evidence="9">Lipid metabolism; fatty acid biosynthesis.</text>
</comment>
<evidence type="ECO:0000259" key="10">
    <source>
        <dbReference type="Pfam" id="PF08541"/>
    </source>
</evidence>
<comment type="subcellular location">
    <subcellularLocation>
        <location evidence="9">Cytoplasm</location>
    </subcellularLocation>
</comment>
<evidence type="ECO:0000256" key="1">
    <source>
        <dbReference type="ARBA" id="ARBA00008642"/>
    </source>
</evidence>
<dbReference type="Gene3D" id="3.40.47.10">
    <property type="match status" value="2"/>
</dbReference>
<dbReference type="GO" id="GO:0005737">
    <property type="term" value="C:cytoplasm"/>
    <property type="evidence" value="ECO:0007669"/>
    <property type="project" value="UniProtKB-SubCell"/>
</dbReference>
<dbReference type="EC" id="2.3.1.180" evidence="9"/>
<reference evidence="12 13" key="1">
    <citation type="submission" date="2014-07" db="EMBL/GenBank/DDBJ databases">
        <title>Genome Sequencing of Dermacoccus nishinomiyaensis.</title>
        <authorList>
            <person name="Hong K.W."/>
            <person name="Chan K.G."/>
        </authorList>
    </citation>
    <scope>NUCLEOTIDE SEQUENCE [LARGE SCALE GENOMIC DNA]</scope>
    <source>
        <strain evidence="12 13">M25</strain>
    </source>
</reference>
<dbReference type="HOGENOM" id="CLU_039592_4_0_11"/>
<dbReference type="KEGG" id="dni:HX89_08975"/>
<comment type="domain">
    <text evidence="9">The last Arg residue of the ACP-binding site is essential for the weak association between ACP/AcpP and FabH.</text>
</comment>
<dbReference type="PANTHER" id="PTHR43091">
    <property type="entry name" value="3-OXOACYL-[ACYL-CARRIER-PROTEIN] SYNTHASE"/>
    <property type="match status" value="1"/>
</dbReference>
<evidence type="ECO:0000256" key="3">
    <source>
        <dbReference type="ARBA" id="ARBA00022679"/>
    </source>
</evidence>
<evidence type="ECO:0000256" key="6">
    <source>
        <dbReference type="ARBA" id="ARBA00023160"/>
    </source>
</evidence>
<evidence type="ECO:0000259" key="11">
    <source>
        <dbReference type="Pfam" id="PF08545"/>
    </source>
</evidence>
<dbReference type="GeneID" id="41841270"/>
<keyword evidence="6 9" id="KW-0275">Fatty acid biosynthesis</keyword>
<organism evidence="12 13">
    <name type="scientific">Dermacoccus nishinomiyaensis</name>
    <dbReference type="NCBI Taxonomy" id="1274"/>
    <lineage>
        <taxon>Bacteria</taxon>
        <taxon>Bacillati</taxon>
        <taxon>Actinomycetota</taxon>
        <taxon>Actinomycetes</taxon>
        <taxon>Micrococcales</taxon>
        <taxon>Dermacoccaceae</taxon>
        <taxon>Dermacoccus</taxon>
    </lineage>
</organism>
<dbReference type="NCBIfam" id="NF006829">
    <property type="entry name" value="PRK09352.1"/>
    <property type="match status" value="1"/>
</dbReference>
<evidence type="ECO:0000256" key="9">
    <source>
        <dbReference type="HAMAP-Rule" id="MF_01815"/>
    </source>
</evidence>
<sequence length="327" mass="34190">MKALAQRTGAQYTRILGFGGYRPQRLVPNSEIVEAIDSSDEWIQERSGVRTRHFARDDETMLDMAESAARDAIARSGVDPATIDGVILGSVTHDMFTPAAAPMLADRLGLDSPVAFDLSAACAGYCHGIGVASELVRAGSASTVLVLGAERLTSVLDPSDRGTAFIFGDGAGAAIVGASDHVGIGPTIWGSDGAAWEAIRPNVLEDGSPGPTITMQGQSVFRWAVWSMAPVALRAIDAAGLSVDDIDVFIPHQANVRIIDAMAKQMKLPERVVIARDIVDTANTSAASVPLAAERLVREGQAKSGDLALQIGFGAGLAYAAQVVEIP</sequence>
<dbReference type="InterPro" id="IPR013747">
    <property type="entry name" value="ACP_syn_III_C"/>
</dbReference>
<feature type="region of interest" description="ACP-binding" evidence="9">
    <location>
        <begin position="253"/>
        <end position="257"/>
    </location>
</feature>
<name>A0A075JLY8_9MICO</name>
<feature type="domain" description="Beta-ketoacyl-[acyl-carrier-protein] synthase III N-terminal" evidence="11">
    <location>
        <begin position="116"/>
        <end position="193"/>
    </location>
</feature>
<dbReference type="Pfam" id="PF08541">
    <property type="entry name" value="ACP_syn_III_C"/>
    <property type="match status" value="1"/>
</dbReference>
<dbReference type="AlphaFoldDB" id="A0A075JLY8"/>
<feature type="domain" description="Beta-ketoacyl-[acyl-carrier-protein] synthase III C-terminal" evidence="10">
    <location>
        <begin position="237"/>
        <end position="326"/>
    </location>
</feature>
<feature type="active site" evidence="9">
    <location>
        <position position="283"/>
    </location>
</feature>
<feature type="active site" evidence="9">
    <location>
        <position position="252"/>
    </location>
</feature>
<comment type="similarity">
    <text evidence="1 9">Belongs to the thiolase-like superfamily. FabH family.</text>
</comment>
<evidence type="ECO:0000256" key="7">
    <source>
        <dbReference type="ARBA" id="ARBA00023268"/>
    </source>
</evidence>
<keyword evidence="4 9" id="KW-0276">Fatty acid metabolism</keyword>
<dbReference type="SUPFAM" id="SSF53901">
    <property type="entry name" value="Thiolase-like"/>
    <property type="match status" value="1"/>
</dbReference>
<evidence type="ECO:0000256" key="2">
    <source>
        <dbReference type="ARBA" id="ARBA00022516"/>
    </source>
</evidence>
<dbReference type="CDD" id="cd00830">
    <property type="entry name" value="KAS_III"/>
    <property type="match status" value="1"/>
</dbReference>
<evidence type="ECO:0000313" key="12">
    <source>
        <dbReference type="EMBL" id="AIF41053.1"/>
    </source>
</evidence>
<comment type="function">
    <text evidence="9">Catalyzes the condensation reaction of fatty acid synthesis by the addition to an acyl acceptor of two carbons from malonyl-ACP. Catalyzes the first condensation reaction which initiates fatty acid synthesis and may therefore play a role in governing the total rate of fatty acid production. Possesses both acetoacetyl-ACP synthase and acetyl transacylase activities. Its substrate specificity determines the biosynthesis of branched-chain and/or straight-chain of fatty acids.</text>
</comment>
<keyword evidence="9" id="KW-0963">Cytoplasm</keyword>
<dbReference type="OrthoDB" id="9815506at2"/>
<dbReference type="GO" id="GO:0004315">
    <property type="term" value="F:3-oxoacyl-[acyl-carrier-protein] synthase activity"/>
    <property type="evidence" value="ECO:0007669"/>
    <property type="project" value="InterPro"/>
</dbReference>
<proteinExistence type="inferred from homology"/>
<keyword evidence="8 9" id="KW-0012">Acyltransferase</keyword>
<keyword evidence="3 9" id="KW-0808">Transferase</keyword>
<evidence type="ECO:0000313" key="13">
    <source>
        <dbReference type="Proteomes" id="UP000027986"/>
    </source>
</evidence>
<dbReference type="PANTHER" id="PTHR43091:SF1">
    <property type="entry name" value="BETA-KETOACYL-[ACYL-CARRIER-PROTEIN] SYNTHASE III, CHLOROPLASTIC"/>
    <property type="match status" value="1"/>
</dbReference>
<keyword evidence="5 9" id="KW-0443">Lipid metabolism</keyword>
<gene>
    <name evidence="9" type="primary">fabH</name>
    <name evidence="12" type="ORF">HX89_08975</name>
</gene>
<dbReference type="UniPathway" id="UPA00094"/>
<dbReference type="Proteomes" id="UP000027986">
    <property type="component" value="Chromosome"/>
</dbReference>
<keyword evidence="13" id="KW-1185">Reference proteome</keyword>
<dbReference type="GO" id="GO:0006633">
    <property type="term" value="P:fatty acid biosynthetic process"/>
    <property type="evidence" value="ECO:0007669"/>
    <property type="project" value="UniProtKB-UniRule"/>
</dbReference>